<dbReference type="GO" id="GO:0005506">
    <property type="term" value="F:iron ion binding"/>
    <property type="evidence" value="ECO:0007669"/>
    <property type="project" value="InterPro"/>
</dbReference>
<gene>
    <name evidence="8" type="ORF">NJ959_03605</name>
</gene>
<comment type="caution">
    <text evidence="8">The sequence shown here is derived from an EMBL/GenBank/DDBJ whole genome shotgun (WGS) entry which is preliminary data.</text>
</comment>
<dbReference type="Gene3D" id="3.90.380.10">
    <property type="entry name" value="Naphthalene 1,2-dioxygenase Alpha Subunit, Chain A, domain 1"/>
    <property type="match status" value="2"/>
</dbReference>
<dbReference type="GO" id="GO:0004497">
    <property type="term" value="F:monooxygenase activity"/>
    <property type="evidence" value="ECO:0007669"/>
    <property type="project" value="UniProtKB-ARBA"/>
</dbReference>
<keyword evidence="2" id="KW-0001">2Fe-2S</keyword>
<dbReference type="SUPFAM" id="SSF50022">
    <property type="entry name" value="ISP domain"/>
    <property type="match status" value="2"/>
</dbReference>
<evidence type="ECO:0000313" key="8">
    <source>
        <dbReference type="EMBL" id="MCP2727561.1"/>
    </source>
</evidence>
<name>A0AAE3KLC8_9CYAN</name>
<keyword evidence="9" id="KW-1185">Reference proteome</keyword>
<dbReference type="AlphaFoldDB" id="A0AAE3KLC8"/>
<dbReference type="Pfam" id="PF00848">
    <property type="entry name" value="Ring_hydroxyl_A"/>
    <property type="match status" value="1"/>
</dbReference>
<dbReference type="GO" id="GO:0051537">
    <property type="term" value="F:2 iron, 2 sulfur cluster binding"/>
    <property type="evidence" value="ECO:0007669"/>
    <property type="project" value="UniProtKB-KW"/>
</dbReference>
<dbReference type="RefSeq" id="WP_254010376.1">
    <property type="nucleotide sequence ID" value="NZ_JAMZMM010000019.1"/>
</dbReference>
<dbReference type="EMBL" id="JAMZMM010000019">
    <property type="protein sequence ID" value="MCP2727561.1"/>
    <property type="molecule type" value="Genomic_DNA"/>
</dbReference>
<protein>
    <submittedName>
        <fullName evidence="8">Rieske 2Fe-2S domain-containing protein</fullName>
    </submittedName>
</protein>
<dbReference type="PANTHER" id="PTHR43756">
    <property type="entry name" value="CHOLINE MONOOXYGENASE, CHLOROPLASTIC"/>
    <property type="match status" value="1"/>
</dbReference>
<evidence type="ECO:0000256" key="6">
    <source>
        <dbReference type="ARBA" id="ARBA00023014"/>
    </source>
</evidence>
<accession>A0AAE3KLC8</accession>
<dbReference type="InterPro" id="IPR015879">
    <property type="entry name" value="Ring_hydroxy_dOase_asu_C_dom"/>
</dbReference>
<evidence type="ECO:0000259" key="7">
    <source>
        <dbReference type="PROSITE" id="PS51296"/>
    </source>
</evidence>
<dbReference type="InterPro" id="IPR017941">
    <property type="entry name" value="Rieske_2Fe-2S"/>
</dbReference>
<sequence length="761" mass="85996">MTKIKQNELIQLFLEIGQQQYCLMVTASKLAKESQGSWHIFVKNLLQEKGSPAIEKAHQDLASAVAEYNQINKTEVNYSGVQKYLAAKIIRSVVVAPSELAKNWYFVCQTTEIPKPGDFITVQIFQEPLVVVRQVDGKIRSFLNVCPHRQSPVFEGHGCIEADKSVLCPYHGWAFGVSGQCLNAPGANRGEFGDDFDLKNYSLQELEIKVDGEGVFVNLLANSTTDTKIPSVALQQQTPENVGVEIANLLQAVSPGYIEGETASLPDEIRLSLRIGYLAEEIKYLVARIAHRRKISRLEVLESSNLVSAENTGDCATPTLGERELLLESLIRELKQAILTVDRSATLKIREIFHHICHGDVADDLMIEENTDNPETDSIDRELPKEVSTNTSEEKRQALPIWIYGDAELFALEVEKLIAPTWQFVCHMNEIPQPGNFTWLDIIGERAYAIRTANGELFAGKLKDVDDRKSCPNFNLPDYGLEPIDIEIFYGFVFIRLSWSGPRLADIWYQPGLLDPYKLEEMQLIGGPGRYDINIEVDYKLLWENFLEDYHFPMMHKGLTRRFGVSSDCEGINGMIIPMRDPASPKLNPVERKYYDCAKALGRHDWEREKQLQAVAARDRSLPEPLCYSAFCSMASQEQMPMPFSLSVFPEHVQTFSLVPRGPRESCFHVRSYGHLVDPNSPNAEAIRAARLANIQLLWESLHEDIRVNYITQDSVSSRLFDKLGVFSIAELDVAKFQEAIQTKLTVTRHQKKPSQLLGYP</sequence>
<dbReference type="Pfam" id="PF00355">
    <property type="entry name" value="Rieske"/>
    <property type="match status" value="1"/>
</dbReference>
<feature type="domain" description="Rieske" evidence="7">
    <location>
        <begin position="104"/>
        <end position="217"/>
    </location>
</feature>
<evidence type="ECO:0000256" key="2">
    <source>
        <dbReference type="ARBA" id="ARBA00022714"/>
    </source>
</evidence>
<dbReference type="PANTHER" id="PTHR43756:SF5">
    <property type="entry name" value="CHOLINE MONOOXYGENASE, CHLOROPLASTIC"/>
    <property type="match status" value="1"/>
</dbReference>
<dbReference type="GO" id="GO:0016705">
    <property type="term" value="F:oxidoreductase activity, acting on paired donors, with incorporation or reduction of molecular oxygen"/>
    <property type="evidence" value="ECO:0007669"/>
    <property type="project" value="UniProtKB-ARBA"/>
</dbReference>
<proteinExistence type="predicted"/>
<organism evidence="8 9">
    <name type="scientific">Limnofasciculus baicalensis BBK-W-15</name>
    <dbReference type="NCBI Taxonomy" id="2699891"/>
    <lineage>
        <taxon>Bacteria</taxon>
        <taxon>Bacillati</taxon>
        <taxon>Cyanobacteriota</taxon>
        <taxon>Cyanophyceae</taxon>
        <taxon>Coleofasciculales</taxon>
        <taxon>Coleofasciculaceae</taxon>
        <taxon>Limnofasciculus</taxon>
        <taxon>Limnofasciculus baicalensis</taxon>
    </lineage>
</organism>
<keyword evidence="6" id="KW-0411">Iron-sulfur</keyword>
<keyword evidence="3" id="KW-0479">Metal-binding</keyword>
<dbReference type="SUPFAM" id="SSF55961">
    <property type="entry name" value="Bet v1-like"/>
    <property type="match status" value="1"/>
</dbReference>
<evidence type="ECO:0000256" key="4">
    <source>
        <dbReference type="ARBA" id="ARBA00023002"/>
    </source>
</evidence>
<dbReference type="Gene3D" id="2.102.10.10">
    <property type="entry name" value="Rieske [2Fe-2S] iron-sulphur domain"/>
    <property type="match status" value="2"/>
</dbReference>
<evidence type="ECO:0000256" key="3">
    <source>
        <dbReference type="ARBA" id="ARBA00022723"/>
    </source>
</evidence>
<evidence type="ECO:0000256" key="5">
    <source>
        <dbReference type="ARBA" id="ARBA00023004"/>
    </source>
</evidence>
<dbReference type="PRINTS" id="PR00090">
    <property type="entry name" value="RNGDIOXGNASE"/>
</dbReference>
<dbReference type="InterPro" id="IPR036922">
    <property type="entry name" value="Rieske_2Fe-2S_sf"/>
</dbReference>
<evidence type="ECO:0000313" key="9">
    <source>
        <dbReference type="Proteomes" id="UP001204953"/>
    </source>
</evidence>
<comment type="cofactor">
    <cofactor evidence="1">
        <name>Fe cation</name>
        <dbReference type="ChEBI" id="CHEBI:24875"/>
    </cofactor>
</comment>
<keyword evidence="4" id="KW-0560">Oxidoreductase</keyword>
<dbReference type="Proteomes" id="UP001204953">
    <property type="component" value="Unassembled WGS sequence"/>
</dbReference>
<evidence type="ECO:0000256" key="1">
    <source>
        <dbReference type="ARBA" id="ARBA00001962"/>
    </source>
</evidence>
<dbReference type="CDD" id="cd03469">
    <property type="entry name" value="Rieske_RO_Alpha_N"/>
    <property type="match status" value="1"/>
</dbReference>
<dbReference type="CDD" id="cd00680">
    <property type="entry name" value="RHO_alpha_C"/>
    <property type="match status" value="1"/>
</dbReference>
<dbReference type="InterPro" id="IPR001663">
    <property type="entry name" value="Rng_hydr_dOase-A"/>
</dbReference>
<dbReference type="PROSITE" id="PS51296">
    <property type="entry name" value="RIESKE"/>
    <property type="match status" value="1"/>
</dbReference>
<keyword evidence="5" id="KW-0408">Iron</keyword>
<reference evidence="8" key="1">
    <citation type="submission" date="2022-06" db="EMBL/GenBank/DDBJ databases">
        <title>New cyanobacteria of genus Symplocastrum in benthos of Lake Baikal.</title>
        <authorList>
            <person name="Sorokovikova E."/>
            <person name="Tikhonova I."/>
            <person name="Krasnopeev A."/>
            <person name="Evseev P."/>
            <person name="Gladkikh A."/>
            <person name="Belykh O."/>
        </authorList>
    </citation>
    <scope>NUCLEOTIDE SEQUENCE</scope>
    <source>
        <strain evidence="8">BBK-W-15</strain>
    </source>
</reference>